<dbReference type="eggNOG" id="COG1545">
    <property type="taxonomic scope" value="Bacteria"/>
</dbReference>
<keyword evidence="4" id="KW-1185">Reference proteome</keyword>
<dbReference type="Pfam" id="PF01796">
    <property type="entry name" value="OB_ChsH2_C"/>
    <property type="match status" value="1"/>
</dbReference>
<dbReference type="KEGG" id="dgi:Desgi_1966"/>
<dbReference type="Pfam" id="PF12172">
    <property type="entry name" value="zf-ChsH2"/>
    <property type="match status" value="1"/>
</dbReference>
<proteinExistence type="predicted"/>
<dbReference type="InterPro" id="IPR012340">
    <property type="entry name" value="NA-bd_OB-fold"/>
</dbReference>
<dbReference type="STRING" id="767817.Desgi_1966"/>
<evidence type="ECO:0000259" key="2">
    <source>
        <dbReference type="Pfam" id="PF12172"/>
    </source>
</evidence>
<reference evidence="3 4" key="1">
    <citation type="submission" date="2012-01" db="EMBL/GenBank/DDBJ databases">
        <title>Complete sequence of Desulfotomaculum gibsoniae DSM 7213.</title>
        <authorList>
            <consortium name="US DOE Joint Genome Institute"/>
            <person name="Lucas S."/>
            <person name="Han J."/>
            <person name="Lapidus A."/>
            <person name="Cheng J.-F."/>
            <person name="Goodwin L."/>
            <person name="Pitluck S."/>
            <person name="Peters L."/>
            <person name="Ovchinnikova G."/>
            <person name="Teshima H."/>
            <person name="Detter J.C."/>
            <person name="Han C."/>
            <person name="Tapia R."/>
            <person name="Land M."/>
            <person name="Hauser L."/>
            <person name="Kyrpides N."/>
            <person name="Ivanova N."/>
            <person name="Pagani I."/>
            <person name="Parshina S."/>
            <person name="Plugge C."/>
            <person name="Muyzer G."/>
            <person name="Kuever J."/>
            <person name="Ivanova A."/>
            <person name="Nazina T."/>
            <person name="Klenk H.-P."/>
            <person name="Brambilla E."/>
            <person name="Spring S."/>
            <person name="Stams A.F."/>
            <person name="Woyke T."/>
        </authorList>
    </citation>
    <scope>NUCLEOTIDE SEQUENCE [LARGE SCALE GENOMIC DNA]</scope>
    <source>
        <strain evidence="3 4">DSM 7213</strain>
    </source>
</reference>
<evidence type="ECO:0000313" key="3">
    <source>
        <dbReference type="EMBL" id="AGL01411.1"/>
    </source>
</evidence>
<dbReference type="OrthoDB" id="9785144at2"/>
<sequence length="136" mass="14890">MGFEKFGRKSFASQTKVESFVEYLAKGELSGTQCKSCGKQYFPPRADCAECLGNEMDWFKIEGTGNLVSFTKAGFAPTGFEADVPYTLALADFNGIKVFGRLDSSIPKEEVSVGMALQINILNLPDGQLSYEFVKS</sequence>
<dbReference type="PANTHER" id="PTHR34075:SF5">
    <property type="entry name" value="BLR3430 PROTEIN"/>
    <property type="match status" value="1"/>
</dbReference>
<dbReference type="SUPFAM" id="SSF50249">
    <property type="entry name" value="Nucleic acid-binding proteins"/>
    <property type="match status" value="1"/>
</dbReference>
<evidence type="ECO:0000259" key="1">
    <source>
        <dbReference type="Pfam" id="PF01796"/>
    </source>
</evidence>
<gene>
    <name evidence="3" type="ORF">Desgi_1966</name>
</gene>
<dbReference type="AlphaFoldDB" id="R4KP51"/>
<dbReference type="PANTHER" id="PTHR34075">
    <property type="entry name" value="BLR3430 PROTEIN"/>
    <property type="match status" value="1"/>
</dbReference>
<dbReference type="InterPro" id="IPR052513">
    <property type="entry name" value="Thioester_dehydratase-like"/>
</dbReference>
<name>R4KP51_9FIRM</name>
<evidence type="ECO:0000313" key="4">
    <source>
        <dbReference type="Proteomes" id="UP000013520"/>
    </source>
</evidence>
<dbReference type="Gene3D" id="6.10.30.10">
    <property type="match status" value="1"/>
</dbReference>
<organism evidence="3 4">
    <name type="scientific">Desulfoscipio gibsoniae DSM 7213</name>
    <dbReference type="NCBI Taxonomy" id="767817"/>
    <lineage>
        <taxon>Bacteria</taxon>
        <taxon>Bacillati</taxon>
        <taxon>Bacillota</taxon>
        <taxon>Clostridia</taxon>
        <taxon>Eubacteriales</taxon>
        <taxon>Desulfallaceae</taxon>
        <taxon>Desulfoscipio</taxon>
    </lineage>
</organism>
<feature type="domain" description="ChsH2 rubredoxin-like zinc ribbon" evidence="2">
    <location>
        <begin position="24"/>
        <end position="55"/>
    </location>
</feature>
<dbReference type="InterPro" id="IPR022002">
    <property type="entry name" value="ChsH2_Znr"/>
</dbReference>
<protein>
    <submittedName>
        <fullName evidence="3">Putative nucleic-acid-binding protein containing a Zn-ribbon</fullName>
    </submittedName>
</protein>
<feature type="domain" description="ChsH2 C-terminal OB-fold" evidence="1">
    <location>
        <begin position="59"/>
        <end position="120"/>
    </location>
</feature>
<dbReference type="HOGENOM" id="CLU_119412_2_1_9"/>
<dbReference type="EMBL" id="CP003273">
    <property type="protein sequence ID" value="AGL01411.1"/>
    <property type="molecule type" value="Genomic_DNA"/>
</dbReference>
<accession>R4KP51</accession>
<dbReference type="Proteomes" id="UP000013520">
    <property type="component" value="Chromosome"/>
</dbReference>
<dbReference type="InterPro" id="IPR002878">
    <property type="entry name" value="ChsH2_C"/>
</dbReference>
<dbReference type="RefSeq" id="WP_006522592.1">
    <property type="nucleotide sequence ID" value="NC_021184.1"/>
</dbReference>